<gene>
    <name evidence="1" type="ORF">HXL70_08170</name>
</gene>
<reference evidence="1" key="1">
    <citation type="submission" date="2020-04" db="EMBL/GenBank/DDBJ databases">
        <title>Deep metagenomics examines the oral microbiome during advanced dental caries in children, revealing novel taxa and co-occurrences with host molecules.</title>
        <authorList>
            <person name="Baker J.L."/>
            <person name="Morton J.T."/>
            <person name="Dinis M."/>
            <person name="Alvarez R."/>
            <person name="Tran N.C."/>
            <person name="Knight R."/>
            <person name="Edlund A."/>
        </authorList>
    </citation>
    <scope>NUCLEOTIDE SEQUENCE</scope>
    <source>
        <strain evidence="1">JCVI_32_bin.14</strain>
    </source>
</reference>
<proteinExistence type="predicted"/>
<dbReference type="Proteomes" id="UP000757890">
    <property type="component" value="Unassembled WGS sequence"/>
</dbReference>
<sequence length="50" mass="5726">MHKKSPTGGEDTLNIPFLIVQEGSWRVKQKASVINKSSTAARYRYIHQRP</sequence>
<comment type="caution">
    <text evidence="1">The sequence shown here is derived from an EMBL/GenBank/DDBJ whole genome shotgun (WGS) entry which is preliminary data.</text>
</comment>
<evidence type="ECO:0000313" key="2">
    <source>
        <dbReference type="Proteomes" id="UP000757890"/>
    </source>
</evidence>
<dbReference type="EMBL" id="JABZMK010000080">
    <property type="protein sequence ID" value="MBF1129998.1"/>
    <property type="molecule type" value="Genomic_DNA"/>
</dbReference>
<name>A0A930B6Z1_9FIRM</name>
<evidence type="ECO:0000313" key="1">
    <source>
        <dbReference type="EMBL" id="MBF1129998.1"/>
    </source>
</evidence>
<dbReference type="AlphaFoldDB" id="A0A930B6Z1"/>
<accession>A0A930B6Z1</accession>
<organism evidence="1 2">
    <name type="scientific">Dialister invisus</name>
    <dbReference type="NCBI Taxonomy" id="218538"/>
    <lineage>
        <taxon>Bacteria</taxon>
        <taxon>Bacillati</taxon>
        <taxon>Bacillota</taxon>
        <taxon>Negativicutes</taxon>
        <taxon>Veillonellales</taxon>
        <taxon>Veillonellaceae</taxon>
        <taxon>Dialister</taxon>
    </lineage>
</organism>
<protein>
    <submittedName>
        <fullName evidence="1">Uncharacterized protein</fullName>
    </submittedName>
</protein>